<evidence type="ECO:0000313" key="2">
    <source>
        <dbReference type="Proteomes" id="UP000688947"/>
    </source>
</evidence>
<organism evidence="1 2">
    <name type="scientific">Phytophthora cactorum</name>
    <dbReference type="NCBI Taxonomy" id="29920"/>
    <lineage>
        <taxon>Eukaryota</taxon>
        <taxon>Sar</taxon>
        <taxon>Stramenopiles</taxon>
        <taxon>Oomycota</taxon>
        <taxon>Peronosporomycetes</taxon>
        <taxon>Peronosporales</taxon>
        <taxon>Peronosporaceae</taxon>
        <taxon>Phytophthora</taxon>
    </lineage>
</organism>
<name>A0A8T1U0U3_9STRA</name>
<sequence>MSSQLPPASNVHLQLRQTEETEFCTINEYGWIRTIAAARWCRACHRSSAISALSSWRASRIACRYAANMYSMVGRRKLSAHPSNYGYRPRRFLPDHTRGITSN</sequence>
<dbReference type="Proteomes" id="UP000688947">
    <property type="component" value="Unassembled WGS sequence"/>
</dbReference>
<dbReference type="AlphaFoldDB" id="A0A8T1U0U3"/>
<comment type="caution">
    <text evidence="1">The sequence shown here is derived from an EMBL/GenBank/DDBJ whole genome shotgun (WGS) entry which is preliminary data.</text>
</comment>
<protein>
    <submittedName>
        <fullName evidence="1">Uncharacterized protein</fullName>
    </submittedName>
</protein>
<evidence type="ECO:0000313" key="1">
    <source>
        <dbReference type="EMBL" id="KAG6951372.1"/>
    </source>
</evidence>
<dbReference type="EMBL" id="JAENGZ010001021">
    <property type="protein sequence ID" value="KAG6951372.1"/>
    <property type="molecule type" value="Genomic_DNA"/>
</dbReference>
<accession>A0A8T1U0U3</accession>
<proteinExistence type="predicted"/>
<reference evidence="1" key="1">
    <citation type="submission" date="2021-01" db="EMBL/GenBank/DDBJ databases">
        <title>Phytophthora aleatoria, a newly-described species from Pinus radiata is distinct from Phytophthora cactorum isolates based on comparative genomics.</title>
        <authorList>
            <person name="Mcdougal R."/>
            <person name="Panda P."/>
            <person name="Williams N."/>
            <person name="Studholme D.J."/>
        </authorList>
    </citation>
    <scope>NUCLEOTIDE SEQUENCE</scope>
    <source>
        <strain evidence="1">NZFS 3830</strain>
    </source>
</reference>
<gene>
    <name evidence="1" type="ORF">JG687_00013650</name>
</gene>